<feature type="domain" description="PilZ" evidence="1">
    <location>
        <begin position="98"/>
        <end position="203"/>
    </location>
</feature>
<evidence type="ECO:0000259" key="1">
    <source>
        <dbReference type="Pfam" id="PF07238"/>
    </source>
</evidence>
<gene>
    <name evidence="3" type="ORF">ACFSUL_02070</name>
</gene>
<accession>A0ABW5RMC6</accession>
<dbReference type="InterPro" id="IPR009875">
    <property type="entry name" value="PilZ_domain"/>
</dbReference>
<reference evidence="4" key="1">
    <citation type="journal article" date="2019" name="Int. J. Syst. Evol. Microbiol.">
        <title>The Global Catalogue of Microorganisms (GCM) 10K type strain sequencing project: providing services to taxonomists for standard genome sequencing and annotation.</title>
        <authorList>
            <consortium name="The Broad Institute Genomics Platform"/>
            <consortium name="The Broad Institute Genome Sequencing Center for Infectious Disease"/>
            <person name="Wu L."/>
            <person name="Ma J."/>
        </authorList>
    </citation>
    <scope>NUCLEOTIDE SEQUENCE [LARGE SCALE GENOMIC DNA]</scope>
    <source>
        <strain evidence="4">KCTC 3913</strain>
    </source>
</reference>
<keyword evidence="4" id="KW-1185">Reference proteome</keyword>
<sequence>MIKVGIVLQLEPLDNTENERYKCKVVEFDENVLYIDYPIHMKTDKTIFLMDGTQLKASFVFNDQTVYMFDTEVLGRKKSKIPMVHIDFKGEDQLIKIQRRQFVRVDTSIDISLMMKENPFPTITEDISAGGCAVILNREIELAKGNQFPVLLVFPMQTGEYHYLEIDSRVVRLWEKDKKRIASIQFINLAENDRQIIMRYCFEKQLEMRRKGLKE</sequence>
<evidence type="ECO:0000259" key="2">
    <source>
        <dbReference type="Pfam" id="PF12945"/>
    </source>
</evidence>
<name>A0ABW5RMC6_9BACI</name>
<keyword evidence="3" id="KW-0969">Cilium</keyword>
<dbReference type="EMBL" id="JBHUMF010000004">
    <property type="protein sequence ID" value="MFD2679530.1"/>
    <property type="molecule type" value="Genomic_DNA"/>
</dbReference>
<dbReference type="SUPFAM" id="SSF141371">
    <property type="entry name" value="PilZ domain-like"/>
    <property type="match status" value="1"/>
</dbReference>
<organism evidence="3 4">
    <name type="scientific">Bacillus seohaeanensis</name>
    <dbReference type="NCBI Taxonomy" id="284580"/>
    <lineage>
        <taxon>Bacteria</taxon>
        <taxon>Bacillati</taxon>
        <taxon>Bacillota</taxon>
        <taxon>Bacilli</taxon>
        <taxon>Bacillales</taxon>
        <taxon>Bacillaceae</taxon>
        <taxon>Bacillus</taxon>
    </lineage>
</organism>
<comment type="caution">
    <text evidence="3">The sequence shown here is derived from an EMBL/GenBank/DDBJ whole genome shotgun (WGS) entry which is preliminary data.</text>
</comment>
<dbReference type="Pfam" id="PF07238">
    <property type="entry name" value="PilZ"/>
    <property type="match status" value="1"/>
</dbReference>
<dbReference type="Proteomes" id="UP001597506">
    <property type="component" value="Unassembled WGS sequence"/>
</dbReference>
<protein>
    <submittedName>
        <fullName evidence="3">Flagellar brake protein</fullName>
    </submittedName>
</protein>
<dbReference type="Gene3D" id="2.40.10.220">
    <property type="entry name" value="predicted glycosyltransferase like domains"/>
    <property type="match status" value="1"/>
</dbReference>
<dbReference type="RefSeq" id="WP_377932256.1">
    <property type="nucleotide sequence ID" value="NZ_JBHUMF010000004.1"/>
</dbReference>
<dbReference type="Pfam" id="PF12945">
    <property type="entry name" value="PilZNR"/>
    <property type="match status" value="1"/>
</dbReference>
<evidence type="ECO:0000313" key="4">
    <source>
        <dbReference type="Proteomes" id="UP001597506"/>
    </source>
</evidence>
<dbReference type="InterPro" id="IPR009926">
    <property type="entry name" value="T3SS_YcgR_PilZN"/>
</dbReference>
<keyword evidence="3" id="KW-0966">Cell projection</keyword>
<feature type="domain" description="Type III secretion system flagellar brake protein YcgR PilZN" evidence="2">
    <location>
        <begin position="3"/>
        <end position="87"/>
    </location>
</feature>
<evidence type="ECO:0000313" key="3">
    <source>
        <dbReference type="EMBL" id="MFD2679530.1"/>
    </source>
</evidence>
<keyword evidence="3" id="KW-0282">Flagellum</keyword>
<proteinExistence type="predicted"/>